<feature type="transmembrane region" description="Helical" evidence="10">
    <location>
        <begin position="234"/>
        <end position="258"/>
    </location>
</feature>
<organism evidence="11 12">
    <name type="scientific">Anaeromassilibacillus senegalensis</name>
    <dbReference type="NCBI Taxonomy" id="1673717"/>
    <lineage>
        <taxon>Bacteria</taxon>
        <taxon>Bacillati</taxon>
        <taxon>Bacillota</taxon>
        <taxon>Clostridia</taxon>
        <taxon>Eubacteriales</taxon>
        <taxon>Acutalibacteraceae</taxon>
        <taxon>Anaeromassilibacillus</taxon>
    </lineage>
</organism>
<keyword evidence="7 10" id="KW-1133">Transmembrane helix</keyword>
<evidence type="ECO:0000313" key="12">
    <source>
        <dbReference type="Proteomes" id="UP001299220"/>
    </source>
</evidence>
<feature type="transmembrane region" description="Helical" evidence="10">
    <location>
        <begin position="415"/>
        <end position="434"/>
    </location>
</feature>
<sequence>MEQNVFDTDRLIPTYFKLSLPVVFSMAVTLIYNLADTYFIAQTNNASLVAGVSLCAPVFTILMAFGNIYGQGGSSLISRLLGQNDSLSVKRVSAFCFYLSVLTGIVLAIPMLLFRNPILGVLGASPDTRSYACEYYTVIMIGAPLMILSFIHTNLLRCEGQATMSMIGTVGGSVLNIILDPIFISVLGWGASGAAIATVLGYVFTDVLCLIIVLRRSRNLSVDFRNMRIAGDELWQILSVGLTAAVTNLATSISVIFMNQFLLPYGDEKIAALGIVLKVSMIAQLILVGFSFGGVPLFGYLYGAKNIQKLKRLLRFCTLFLCSIALAATLIIFLFAPQLMGTFMQDASIVESGTPMLRWQMLGTCFAAVVLLYTCLFQATGRAIPALALSLSRQGVVFLLVLAVSVWLAGYNGFLASQAVADLLSAVLALALYIRSFGGPEKKTVDP</sequence>
<dbReference type="EMBL" id="JAFBIT010000001">
    <property type="protein sequence ID" value="MCF2652052.1"/>
    <property type="molecule type" value="Genomic_DNA"/>
</dbReference>
<gene>
    <name evidence="11" type="ORF">JQM67_05500</name>
</gene>
<feature type="transmembrane region" description="Helical" evidence="10">
    <location>
        <begin position="270"/>
        <end position="301"/>
    </location>
</feature>
<evidence type="ECO:0000256" key="3">
    <source>
        <dbReference type="ARBA" id="ARBA00022106"/>
    </source>
</evidence>
<evidence type="ECO:0000256" key="10">
    <source>
        <dbReference type="SAM" id="Phobius"/>
    </source>
</evidence>
<evidence type="ECO:0000256" key="5">
    <source>
        <dbReference type="ARBA" id="ARBA00022475"/>
    </source>
</evidence>
<keyword evidence="5" id="KW-1003">Cell membrane</keyword>
<feature type="transmembrane region" description="Helical" evidence="10">
    <location>
        <begin position="391"/>
        <end position="409"/>
    </location>
</feature>
<dbReference type="NCBIfam" id="TIGR00797">
    <property type="entry name" value="matE"/>
    <property type="match status" value="1"/>
</dbReference>
<evidence type="ECO:0000256" key="8">
    <source>
        <dbReference type="ARBA" id="ARBA00023136"/>
    </source>
</evidence>
<keyword evidence="8 10" id="KW-0472">Membrane</keyword>
<evidence type="ECO:0000256" key="7">
    <source>
        <dbReference type="ARBA" id="ARBA00022989"/>
    </source>
</evidence>
<feature type="transmembrane region" description="Helical" evidence="10">
    <location>
        <begin position="167"/>
        <end position="189"/>
    </location>
</feature>
<comment type="caution">
    <text evidence="11">The sequence shown here is derived from an EMBL/GenBank/DDBJ whole genome shotgun (WGS) entry which is preliminary data.</text>
</comment>
<proteinExistence type="inferred from homology"/>
<dbReference type="RefSeq" id="WP_235323075.1">
    <property type="nucleotide sequence ID" value="NZ_JAFBIT010000001.1"/>
</dbReference>
<dbReference type="InterPro" id="IPR045070">
    <property type="entry name" value="MATE_MepA-like"/>
</dbReference>
<keyword evidence="4" id="KW-0813">Transport</keyword>
<feature type="transmembrane region" description="Helical" evidence="10">
    <location>
        <begin position="356"/>
        <end position="379"/>
    </location>
</feature>
<reference evidence="11 12" key="1">
    <citation type="submission" date="2020-12" db="EMBL/GenBank/DDBJ databases">
        <title>Whole genome sequences of gut porcine anaerobes.</title>
        <authorList>
            <person name="Kubasova T."/>
            <person name="Jahodarova E."/>
            <person name="Rychlik I."/>
        </authorList>
    </citation>
    <scope>NUCLEOTIDE SEQUENCE [LARGE SCALE GENOMIC DNA]</scope>
    <source>
        <strain evidence="11 12">An867</strain>
    </source>
</reference>
<comment type="similarity">
    <text evidence="2">Belongs to the multi antimicrobial extrusion (MATE) (TC 2.A.66.1) family. MepA subfamily.</text>
</comment>
<protein>
    <recommendedName>
        <fullName evidence="3">Multidrug export protein MepA</fullName>
    </recommendedName>
</protein>
<feature type="transmembrane region" description="Helical" evidence="10">
    <location>
        <begin position="313"/>
        <end position="336"/>
    </location>
</feature>
<feature type="transmembrane region" description="Helical" evidence="10">
    <location>
        <begin position="195"/>
        <end position="214"/>
    </location>
</feature>
<evidence type="ECO:0000256" key="4">
    <source>
        <dbReference type="ARBA" id="ARBA00022448"/>
    </source>
</evidence>
<dbReference type="Pfam" id="PF01554">
    <property type="entry name" value="MatE"/>
    <property type="match status" value="2"/>
</dbReference>
<dbReference type="InterPro" id="IPR051327">
    <property type="entry name" value="MATE_MepA_subfamily"/>
</dbReference>
<comment type="subcellular location">
    <subcellularLocation>
        <location evidence="1">Cell membrane</location>
        <topology evidence="1">Multi-pass membrane protein</topology>
    </subcellularLocation>
</comment>
<feature type="transmembrane region" description="Helical" evidence="10">
    <location>
        <begin position="47"/>
        <end position="70"/>
    </location>
</feature>
<feature type="transmembrane region" description="Helical" evidence="10">
    <location>
        <begin position="91"/>
        <end position="115"/>
    </location>
</feature>
<evidence type="ECO:0000256" key="2">
    <source>
        <dbReference type="ARBA" id="ARBA00008417"/>
    </source>
</evidence>
<accession>A0ABS9CPE8</accession>
<dbReference type="InterPro" id="IPR002528">
    <property type="entry name" value="MATE_fam"/>
</dbReference>
<dbReference type="PANTHER" id="PTHR43823:SF3">
    <property type="entry name" value="MULTIDRUG EXPORT PROTEIN MEPA"/>
    <property type="match status" value="1"/>
</dbReference>
<keyword evidence="6 10" id="KW-0812">Transmembrane</keyword>
<dbReference type="PIRSF" id="PIRSF006603">
    <property type="entry name" value="DinF"/>
    <property type="match status" value="1"/>
</dbReference>
<dbReference type="CDD" id="cd13143">
    <property type="entry name" value="MATE_MepA_like"/>
    <property type="match status" value="1"/>
</dbReference>
<dbReference type="PANTHER" id="PTHR43823">
    <property type="entry name" value="SPORULATION PROTEIN YKVU"/>
    <property type="match status" value="1"/>
</dbReference>
<evidence type="ECO:0000313" key="11">
    <source>
        <dbReference type="EMBL" id="MCF2652052.1"/>
    </source>
</evidence>
<dbReference type="Proteomes" id="UP001299220">
    <property type="component" value="Unassembled WGS sequence"/>
</dbReference>
<feature type="transmembrane region" description="Helical" evidence="10">
    <location>
        <begin position="12"/>
        <end position="35"/>
    </location>
</feature>
<evidence type="ECO:0000256" key="6">
    <source>
        <dbReference type="ARBA" id="ARBA00022692"/>
    </source>
</evidence>
<feature type="transmembrane region" description="Helical" evidence="10">
    <location>
        <begin position="135"/>
        <end position="155"/>
    </location>
</feature>
<name>A0ABS9CPE8_9FIRM</name>
<keyword evidence="9" id="KW-0046">Antibiotic resistance</keyword>
<keyword evidence="12" id="KW-1185">Reference proteome</keyword>
<evidence type="ECO:0000256" key="1">
    <source>
        <dbReference type="ARBA" id="ARBA00004651"/>
    </source>
</evidence>
<dbReference type="InterPro" id="IPR048279">
    <property type="entry name" value="MdtK-like"/>
</dbReference>
<evidence type="ECO:0000256" key="9">
    <source>
        <dbReference type="ARBA" id="ARBA00023251"/>
    </source>
</evidence>